<evidence type="ECO:0000313" key="2">
    <source>
        <dbReference type="Proteomes" id="UP001556040"/>
    </source>
</evidence>
<dbReference type="Proteomes" id="UP001556040">
    <property type="component" value="Unassembled WGS sequence"/>
</dbReference>
<dbReference type="PANTHER" id="PTHR37310">
    <property type="entry name" value="CYTOPLASMIC PROTEIN-RELATED"/>
    <property type="match status" value="1"/>
</dbReference>
<keyword evidence="2" id="KW-1185">Reference proteome</keyword>
<dbReference type="RefSeq" id="WP_367780313.1">
    <property type="nucleotide sequence ID" value="NZ_JBFMIA010000016.1"/>
</dbReference>
<evidence type="ECO:0000313" key="1">
    <source>
        <dbReference type="EMBL" id="MEW9502826.1"/>
    </source>
</evidence>
<accession>A0ABV3Q6F5</accession>
<reference evidence="1 2" key="1">
    <citation type="journal article" date="1979" name="Int. J. Syst. Evol. Microbiol.">
        <title>Bacillus globisporus subsp. marinus subsp. nov.</title>
        <authorList>
            <person name="Liu H."/>
        </authorList>
    </citation>
    <scope>NUCLEOTIDE SEQUENCE [LARGE SCALE GENOMIC DNA]</scope>
    <source>
        <strain evidence="1 2">DSM 1297</strain>
    </source>
</reference>
<name>A0ABV3Q6F5_9BACL</name>
<gene>
    <name evidence="1" type="ORF">AB1471_13605</name>
</gene>
<comment type="caution">
    <text evidence="1">The sequence shown here is derived from an EMBL/GenBank/DDBJ whole genome shotgun (WGS) entry which is preliminary data.</text>
</comment>
<dbReference type="CDD" id="cd08026">
    <property type="entry name" value="DUF326"/>
    <property type="match status" value="1"/>
</dbReference>
<dbReference type="Gene3D" id="1.20.1270.360">
    <property type="match status" value="1"/>
</dbReference>
<organism evidence="1 2">
    <name type="scientific">Jeotgalibacillus marinus</name>
    <dbReference type="NCBI Taxonomy" id="86667"/>
    <lineage>
        <taxon>Bacteria</taxon>
        <taxon>Bacillati</taxon>
        <taxon>Bacillota</taxon>
        <taxon>Bacilli</taxon>
        <taxon>Bacillales</taxon>
        <taxon>Caryophanaceae</taxon>
        <taxon>Jeotgalibacillus</taxon>
    </lineage>
</organism>
<sequence length="132" mass="14917">MYPINKMPYPMNVTHPMTAYPNGNIFLQHRLLHTVQNCEATCEFTRNEILKMEGCRKEQLKLLSDCANMCTLMAKYIASKSIFAKSLACLCAEVCQVCGEHCIKHPDKISQACGQSCLHCAQECREFASARH</sequence>
<dbReference type="InterPro" id="IPR044543">
    <property type="entry name" value="YHJQ-like"/>
</dbReference>
<dbReference type="PANTHER" id="PTHR37310:SF1">
    <property type="entry name" value="CYTOPLASMIC PROTEIN"/>
    <property type="match status" value="1"/>
</dbReference>
<dbReference type="InterPro" id="IPR005560">
    <property type="entry name" value="Csp_YhjQ"/>
</dbReference>
<dbReference type="EMBL" id="JBFMIA010000016">
    <property type="protein sequence ID" value="MEW9502826.1"/>
    <property type="molecule type" value="Genomic_DNA"/>
</dbReference>
<protein>
    <submittedName>
        <fullName evidence="1">Four-helix bundle copper-binding protein</fullName>
    </submittedName>
</protein>
<dbReference type="Pfam" id="PF03860">
    <property type="entry name" value="Csp"/>
    <property type="match status" value="1"/>
</dbReference>
<proteinExistence type="predicted"/>